<protein>
    <submittedName>
        <fullName evidence="4">Fumarylacetoacetate hydrolase domain-containing protein 2A</fullName>
    </submittedName>
</protein>
<dbReference type="PANTHER" id="PTHR11820">
    <property type="entry name" value="ACYLPYRUVASE"/>
    <property type="match status" value="1"/>
</dbReference>
<evidence type="ECO:0000313" key="4">
    <source>
        <dbReference type="EMBL" id="GAC21665.1"/>
    </source>
</evidence>
<dbReference type="InterPro" id="IPR011234">
    <property type="entry name" value="Fumarylacetoacetase-like_C"/>
</dbReference>
<name>K6ZE18_9ALTE</name>
<evidence type="ECO:0000256" key="2">
    <source>
        <dbReference type="SAM" id="MobiDB-lite"/>
    </source>
</evidence>
<dbReference type="eggNOG" id="COG0179">
    <property type="taxonomic scope" value="Bacteria"/>
</dbReference>
<dbReference type="EMBL" id="BAEO01000065">
    <property type="protein sequence ID" value="GAC21665.1"/>
    <property type="molecule type" value="Genomic_DNA"/>
</dbReference>
<feature type="domain" description="Fumarylacetoacetase-like C-terminal" evidence="3">
    <location>
        <begin position="47"/>
        <end position="243"/>
    </location>
</feature>
<keyword evidence="5" id="KW-1185">Reference proteome</keyword>
<dbReference type="GO" id="GO:0016787">
    <property type="term" value="F:hydrolase activity"/>
    <property type="evidence" value="ECO:0007669"/>
    <property type="project" value="UniProtKB-KW"/>
</dbReference>
<dbReference type="Pfam" id="PF01557">
    <property type="entry name" value="FAA_hydrolase"/>
    <property type="match status" value="1"/>
</dbReference>
<dbReference type="InterPro" id="IPR036663">
    <property type="entry name" value="Fumarylacetoacetase_C_sf"/>
</dbReference>
<dbReference type="AlphaFoldDB" id="K6ZE18"/>
<dbReference type="OrthoDB" id="9805307at2"/>
<evidence type="ECO:0000256" key="1">
    <source>
        <dbReference type="ARBA" id="ARBA00022723"/>
    </source>
</evidence>
<gene>
    <name evidence="4" type="ORF">GARC_4727</name>
</gene>
<comment type="caution">
    <text evidence="4">The sequence shown here is derived from an EMBL/GenBank/DDBJ whole genome shotgun (WGS) entry which is preliminary data.</text>
</comment>
<dbReference type="Proteomes" id="UP000006327">
    <property type="component" value="Unassembled WGS sequence"/>
</dbReference>
<dbReference type="GO" id="GO:0046872">
    <property type="term" value="F:metal ion binding"/>
    <property type="evidence" value="ECO:0007669"/>
    <property type="project" value="UniProtKB-KW"/>
</dbReference>
<keyword evidence="1" id="KW-0479">Metal-binding</keyword>
<keyword evidence="4" id="KW-0378">Hydrolase</keyword>
<organism evidence="4 5">
    <name type="scientific">Paraglaciecola arctica BSs20135</name>
    <dbReference type="NCBI Taxonomy" id="493475"/>
    <lineage>
        <taxon>Bacteria</taxon>
        <taxon>Pseudomonadati</taxon>
        <taxon>Pseudomonadota</taxon>
        <taxon>Gammaproteobacteria</taxon>
        <taxon>Alteromonadales</taxon>
        <taxon>Alteromonadaceae</taxon>
        <taxon>Paraglaciecola</taxon>
    </lineage>
</organism>
<proteinExistence type="predicted"/>
<feature type="compositionally biased region" description="Basic and acidic residues" evidence="2">
    <location>
        <begin position="284"/>
        <end position="294"/>
    </location>
</feature>
<evidence type="ECO:0000313" key="5">
    <source>
        <dbReference type="Proteomes" id="UP000006327"/>
    </source>
</evidence>
<evidence type="ECO:0000259" key="3">
    <source>
        <dbReference type="Pfam" id="PF01557"/>
    </source>
</evidence>
<reference evidence="4 5" key="1">
    <citation type="journal article" date="2017" name="Antonie Van Leeuwenhoek">
        <title>Rhizobium rhizosphaerae sp. nov., a novel species isolated from rice rhizosphere.</title>
        <authorList>
            <person name="Zhao J.J."/>
            <person name="Zhang J."/>
            <person name="Zhang R.J."/>
            <person name="Zhang C.W."/>
            <person name="Yin H.Q."/>
            <person name="Zhang X.X."/>
        </authorList>
    </citation>
    <scope>NUCLEOTIDE SEQUENCE [LARGE SCALE GENOMIC DNA]</scope>
    <source>
        <strain evidence="4 5">BSs20135</strain>
    </source>
</reference>
<dbReference type="RefSeq" id="WP_007624887.1">
    <property type="nucleotide sequence ID" value="NZ_BAEO01000065.1"/>
</dbReference>
<dbReference type="STRING" id="493475.GARC_4727"/>
<sequence>MTQEFRKILLDGYPILTEKVGDRLVAKDGRSVAIDDAIHLPPVEPTKIVCVHLNYHSRVDEFMTKLPPTPTYFHKPLSAMNTHKAAVVRPDRCKYLNYEGEIAIVIGKHCKDIAPEDAGEYIAGYTVANDYGLHDFRDTDAGSMLRVKGSDTLCPIGPGLVTGWDFKNKMIRTYVNGKVVQEDNTDNMQWDMHYLVADIARTITLLPGDVLLSGTPANSRPVYPGDICEVEVEGLGKLTNHIVTGPAPIREGCGAQPTESEEVISTAMGGDWEHRGKRAATGEGAKHYKSKVEK</sequence>
<accession>K6ZE18</accession>
<dbReference type="Gene3D" id="3.90.850.10">
    <property type="entry name" value="Fumarylacetoacetase-like, C-terminal domain"/>
    <property type="match status" value="1"/>
</dbReference>
<feature type="region of interest" description="Disordered" evidence="2">
    <location>
        <begin position="267"/>
        <end position="294"/>
    </location>
</feature>
<dbReference type="SUPFAM" id="SSF56529">
    <property type="entry name" value="FAH"/>
    <property type="match status" value="1"/>
</dbReference>